<keyword evidence="1" id="KW-0732">Signal</keyword>
<evidence type="ECO:0000256" key="1">
    <source>
        <dbReference type="SAM" id="SignalP"/>
    </source>
</evidence>
<organism evidence="2 3">
    <name type="scientific">Bugula neritina</name>
    <name type="common">Brown bryozoan</name>
    <name type="synonym">Sertularia neritina</name>
    <dbReference type="NCBI Taxonomy" id="10212"/>
    <lineage>
        <taxon>Eukaryota</taxon>
        <taxon>Metazoa</taxon>
        <taxon>Spiralia</taxon>
        <taxon>Lophotrochozoa</taxon>
        <taxon>Bryozoa</taxon>
        <taxon>Gymnolaemata</taxon>
        <taxon>Cheilostomatida</taxon>
        <taxon>Flustrina</taxon>
        <taxon>Buguloidea</taxon>
        <taxon>Bugulidae</taxon>
        <taxon>Bugula</taxon>
    </lineage>
</organism>
<feature type="chain" id="PRO_5029657734" evidence="1">
    <location>
        <begin position="22"/>
        <end position="97"/>
    </location>
</feature>
<keyword evidence="3" id="KW-1185">Reference proteome</keyword>
<proteinExistence type="predicted"/>
<evidence type="ECO:0000313" key="2">
    <source>
        <dbReference type="EMBL" id="KAF6025143.1"/>
    </source>
</evidence>
<feature type="signal peptide" evidence="1">
    <location>
        <begin position="1"/>
        <end position="21"/>
    </location>
</feature>
<reference evidence="2" key="1">
    <citation type="submission" date="2020-06" db="EMBL/GenBank/DDBJ databases">
        <title>Draft genome of Bugula neritina, a colonial animal packing powerful symbionts and potential medicines.</title>
        <authorList>
            <person name="Rayko M."/>
        </authorList>
    </citation>
    <scope>NUCLEOTIDE SEQUENCE [LARGE SCALE GENOMIC DNA]</scope>
    <source>
        <strain evidence="2">Kwan_BN1</strain>
    </source>
</reference>
<dbReference type="EMBL" id="VXIV02002489">
    <property type="protein sequence ID" value="KAF6025143.1"/>
    <property type="molecule type" value="Genomic_DNA"/>
</dbReference>
<sequence length="97" mass="11144">MANLLRLFLTVAAVLFLITRGAKTVLKSLEEYLAYNDPVRFGKRDYKEGHDKPGFYMNRETTTPSSLNYPAYSTPTPQLPSIFGKLFPKLRSRYNHV</sequence>
<dbReference type="AlphaFoldDB" id="A0A7J7JH73"/>
<accession>A0A7J7JH73</accession>
<name>A0A7J7JH73_BUGNE</name>
<comment type="caution">
    <text evidence="2">The sequence shown here is derived from an EMBL/GenBank/DDBJ whole genome shotgun (WGS) entry which is preliminary data.</text>
</comment>
<protein>
    <submittedName>
        <fullName evidence="2">Uncharacterized protein</fullName>
    </submittedName>
</protein>
<evidence type="ECO:0000313" key="3">
    <source>
        <dbReference type="Proteomes" id="UP000593567"/>
    </source>
</evidence>
<gene>
    <name evidence="2" type="ORF">EB796_016520</name>
</gene>
<dbReference type="Proteomes" id="UP000593567">
    <property type="component" value="Unassembled WGS sequence"/>
</dbReference>